<gene>
    <name evidence="1" type="ORF">LCGC14_2920540</name>
</gene>
<reference evidence="1" key="1">
    <citation type="journal article" date="2015" name="Nature">
        <title>Complex archaea that bridge the gap between prokaryotes and eukaryotes.</title>
        <authorList>
            <person name="Spang A."/>
            <person name="Saw J.H."/>
            <person name="Jorgensen S.L."/>
            <person name="Zaremba-Niedzwiedzka K."/>
            <person name="Martijn J."/>
            <person name="Lind A.E."/>
            <person name="van Eijk R."/>
            <person name="Schleper C."/>
            <person name="Guy L."/>
            <person name="Ettema T.J."/>
        </authorList>
    </citation>
    <scope>NUCLEOTIDE SEQUENCE</scope>
</reference>
<accession>A0A0F8ZWH0</accession>
<protein>
    <recommendedName>
        <fullName evidence="2">Dockerin domain-containing protein</fullName>
    </recommendedName>
</protein>
<feature type="non-terminal residue" evidence="1">
    <location>
        <position position="323"/>
    </location>
</feature>
<organism evidence="1">
    <name type="scientific">marine sediment metagenome</name>
    <dbReference type="NCBI Taxonomy" id="412755"/>
    <lineage>
        <taxon>unclassified sequences</taxon>
        <taxon>metagenomes</taxon>
        <taxon>ecological metagenomes</taxon>
    </lineage>
</organism>
<proteinExistence type="predicted"/>
<sequence length="323" mass="34918">MKKLLVAMLFVGLSVGTAQAVTSNPETFETYALTDDFVEMSIGDGAEWYTGWFRFDVTGGLGIWEIIDTSPGNATQVLKQSNTTGWDTKSRWWGDLTSDYQLLAYDVKLVETGELTYNRSMVSPAKWSAYWEYPGMTMLKKASAVTEARLYAGGGDSVAMPGQDSLARGVWYTVEMFTDTVNDQVRARFGPTGGAMNDWSVWVGYTPSYENYDSHTFVSTGEVHYDNIHLTPETEPSDPPPPELLLGDANRDGLVSADDYGSVQLNFGDTGVAGIPGDANLDGVVSADDYGSVQWNFGNTQGVGGVPVPEPGTLALLSVGSLL</sequence>
<evidence type="ECO:0008006" key="2">
    <source>
        <dbReference type="Google" id="ProtNLM"/>
    </source>
</evidence>
<dbReference type="InterPro" id="IPR036439">
    <property type="entry name" value="Dockerin_dom_sf"/>
</dbReference>
<dbReference type="InterPro" id="IPR018247">
    <property type="entry name" value="EF_Hand_1_Ca_BS"/>
</dbReference>
<name>A0A0F8ZWH0_9ZZZZ</name>
<dbReference type="GO" id="GO:0000272">
    <property type="term" value="P:polysaccharide catabolic process"/>
    <property type="evidence" value="ECO:0007669"/>
    <property type="project" value="InterPro"/>
</dbReference>
<dbReference type="PROSITE" id="PS00018">
    <property type="entry name" value="EF_HAND_1"/>
    <property type="match status" value="1"/>
</dbReference>
<dbReference type="EMBL" id="LAZR01058029">
    <property type="protein sequence ID" value="KKK70779.1"/>
    <property type="molecule type" value="Genomic_DNA"/>
</dbReference>
<dbReference type="Gene3D" id="1.10.1330.10">
    <property type="entry name" value="Dockerin domain"/>
    <property type="match status" value="1"/>
</dbReference>
<dbReference type="AlphaFoldDB" id="A0A0F8ZWH0"/>
<comment type="caution">
    <text evidence="1">The sequence shown here is derived from an EMBL/GenBank/DDBJ whole genome shotgun (WGS) entry which is preliminary data.</text>
</comment>
<evidence type="ECO:0000313" key="1">
    <source>
        <dbReference type="EMBL" id="KKK70779.1"/>
    </source>
</evidence>